<dbReference type="SUPFAM" id="SSF50978">
    <property type="entry name" value="WD40 repeat-like"/>
    <property type="match status" value="1"/>
</dbReference>
<dbReference type="InterPro" id="IPR006594">
    <property type="entry name" value="LisH"/>
</dbReference>
<feature type="compositionally biased region" description="Gly residues" evidence="6">
    <location>
        <begin position="748"/>
        <end position="759"/>
    </location>
</feature>
<protein>
    <recommendedName>
        <fullName evidence="9">LisH domain-containing protein</fullName>
    </recommendedName>
</protein>
<feature type="region of interest" description="Disordered" evidence="6">
    <location>
        <begin position="395"/>
        <end position="437"/>
    </location>
</feature>
<feature type="region of interest" description="Disordered" evidence="6">
    <location>
        <begin position="1851"/>
        <end position="1874"/>
    </location>
</feature>
<feature type="compositionally biased region" description="Low complexity" evidence="6">
    <location>
        <begin position="2219"/>
        <end position="2234"/>
    </location>
</feature>
<evidence type="ECO:0000256" key="3">
    <source>
        <dbReference type="ARBA" id="ARBA00008845"/>
    </source>
</evidence>
<evidence type="ECO:0008006" key="9">
    <source>
        <dbReference type="Google" id="ProtNLM"/>
    </source>
</evidence>
<comment type="similarity">
    <text evidence="3">Belongs to the VPRBP/DCAF1 family.</text>
</comment>
<keyword evidence="4" id="KW-0833">Ubl conjugation pathway</keyword>
<reference evidence="7" key="1">
    <citation type="journal article" date="2020" name="bioRxiv">
        <title>Comparative genomics of Chlamydomonas.</title>
        <authorList>
            <person name="Craig R.J."/>
            <person name="Hasan A.R."/>
            <person name="Ness R.W."/>
            <person name="Keightley P.D."/>
        </authorList>
    </citation>
    <scope>NUCLEOTIDE SEQUENCE</scope>
    <source>
        <strain evidence="7">CCAP 11/70</strain>
    </source>
</reference>
<evidence type="ECO:0000256" key="1">
    <source>
        <dbReference type="ARBA" id="ARBA00004123"/>
    </source>
</evidence>
<feature type="region of interest" description="Disordered" evidence="6">
    <location>
        <begin position="2071"/>
        <end position="2288"/>
    </location>
</feature>
<sequence>MADRTVAGVPVLPRVVVPLVDTQAVRELLDVISSGSGYSARLAAAAQLASLLEAEEGRFRDVVGDPWGGPAGQRAAHSIGQILAVIKDRETVYDGVCDSWVLSRTATLEEQAVGLRLLLACLGAWGFQYPLTEDRCMEQLLEWAAGEGDALPPTPSDPAPASDEDLLREARSVYATSLLAIAMSNEDYAGTASSSPLLAKVARYLRAALLDPPSSSTSTALPASSTAPTATTTTAPSSTTATATTAPAATSNVPALLHPLPALRRLRLQGCAGLLACLGEYLDALGPLLAERGPEALMELMRRGAGWSPWSYGSTAGGTASTEQQRVADHRLLWDALGACVSLTAHRRFAEQLVEAGGVGLALALPRNPHTCPGLAMLLHSLVAAPLAFERLLTEPSGAQGGPKSGAQAGPSGAQAAAAPALEAGPSAEGAGGGGGAPGAVAGAGGVSAGGPAQVVGAALALLSCGQDSARKTAVSFLSSCLHFPAALRQFQAQDGVRRLSNQLRALLTSLRAPEPPDLRMERQVGYYAVLTLRQFIATHLVLHVQALRRSLAASADRTSAAALAAAPASRAGAGRTAAAAGASAASAVQPLPAVQLPYRPVDTSAEALDSIASALETDRRLAEAFARCRWPALEHLLDAGVPSLLLELVSALPPERWFHEASVAALGAMRLLAAAPLARRAMVTALVPVGGGGGHRSGVGVLLGAATLTCSAFFQSDPEAVAEALAVIALCVTPPPSLAPLLPSAAGGAGGGGGGGSRPGPAAALHTTTPARRPDRHPDVTAAAATAAAAQSEPAAAGDDNPDASPSATPAAPTSASGPPPSMPPLDLGPSAAPPPAPSLGQALEAGYGIARAAVRHANGIRCLLQLLQPRHGLGPSALPAAALDRIRALACRALLGLAGDPGMRLILTRLQLARLLSDLVRDPMGGAAGRRAPGLTPTDPHGGGQGAGAGPGPAPGAAHGDWHSAFTAAALELIGLTTATSLGSGPLSRAHPHPPDKLTAAADATAPALHKIERAAIAAASHVSYAPLELLLLIHDHLRGSGLHAAAGALAAEAGLGRAAAALQRLLHLPPPPPAAPAALAAAPAAAAAGAAEAAGGAGEAGPGLAAAGQAGGASLLTSTPFGGGGGGGAAAAGAGGGGAGPAGASTARKGRPIAISAALRDAAAAVRSRSDLASDLARARAPGPSLTPTAPQQPPPVSQPQPHQQPQAQAEKQPAQGQERDQRPPQAKPAPQLPHLPPPQLMKELKEKLERRGRAKERADRAERAEAAEKGAKEGENGVEEVGPATQEKGVAEGKEAPAEAAGGGGGGGGGDGPRSVLKRRASAPLPPVPHPRTRGATAAAAAATAAAADVGTPGGAAGSGRAAAASANGRASGGRRRGGGGGGGGVQATPGRTPPSAPPGAAGDGPQQMVMDGLPPPPSTAAAAANGGGATAAAAGGGSDGDYLVRAFGQQQLQQLHLPRSLAHTPQLPGKSRAAAAASPFFSAAGDRPAAAAGAAAAATPAAAAAGSNPLAPSGPNPLLANLPSRKPPAAAAAAAAGLKRHSSNSTAAAVAALAAATSPTAAAAGGCGGGPAAASEPQELPAHVEAAARDLSYLMSRPPPLTKLHAIVQSYLRQQHRQAVMHCAVPTAMLPPIPLSRPYVMPQATHAMDAPSNVARRVARREGLGGHGGRGGARADRHFLYSRFRPLRTFRDDGSLALCAAFVQGWRSLIVGCHGGELCLADPLEGEVLDVQEGHGGPITGLRSYDDPGMPLLLSSSRTDVKLWSGFAERDGPGAGGGPAGADAADRVLLPRAARCTWEGVTRGRFSPDGTQVVAVSSASPRQALLYDIATSARIAVLDPPSPSLAAAAGGGGGGSGGPSPVGGGGGPLGFHARGGAAAAAADLRRAGGRGRGDAFASASACFGPSGQLLLWGNCLYDVRTRSAVHQFDQFTDVGSGAFHPGGLEVILNSEVWDLRSQRLLRSVPSLDGATLAFSGAGDVLYASRRQSDEPLSQLFHPRRARHPLHTAFRTLDAASYADIATVAVERVVLDLAVEPSDSLVAVVCADVGAEEALAASARVFEVGRRRPADDDSDLDDESSDDSSDEDEDEDEEIDFGSDLESPMPPPRRGRGGGGGVRLRAADLAAAVLGGDDDEEDEDEDGEGGLDGMDGMDEDHEGDDEDDDGGGNTEDEEVGMAMLEDAYAALEDEFQGDGEEEEGEESEEEDGEGEDDSSSGNADNSDNASSVEMGGEGGEGGEEEGGPGEEEEELRAYMAGLGADGTEGDADGEEGEDEDEEDSSDEE</sequence>
<name>A0A836C6P2_9CHLO</name>
<dbReference type="InterPro" id="IPR015943">
    <property type="entry name" value="WD40/YVTN_repeat-like_dom_sf"/>
</dbReference>
<evidence type="ECO:0000256" key="5">
    <source>
        <dbReference type="ARBA" id="ARBA00023242"/>
    </source>
</evidence>
<feature type="compositionally biased region" description="Acidic residues" evidence="6">
    <location>
        <begin position="2240"/>
        <end position="2254"/>
    </location>
</feature>
<feature type="region of interest" description="Disordered" evidence="6">
    <location>
        <begin position="744"/>
        <end position="841"/>
    </location>
</feature>
<dbReference type="UniPathway" id="UPA00143"/>
<feature type="region of interest" description="Disordered" evidence="6">
    <location>
        <begin position="1130"/>
        <end position="1150"/>
    </location>
</feature>
<dbReference type="EMBL" id="JAEHOE010000002">
    <property type="protein sequence ID" value="KAG2501358.1"/>
    <property type="molecule type" value="Genomic_DNA"/>
</dbReference>
<dbReference type="InterPro" id="IPR036322">
    <property type="entry name" value="WD40_repeat_dom_sf"/>
</dbReference>
<feature type="compositionally biased region" description="Low complexity" evidence="6">
    <location>
        <begin position="405"/>
        <end position="429"/>
    </location>
</feature>
<dbReference type="PANTHER" id="PTHR13129">
    <property type="entry name" value="VPRBP PROTEIN-RELATED"/>
    <property type="match status" value="1"/>
</dbReference>
<feature type="compositionally biased region" description="Low complexity" evidence="6">
    <location>
        <begin position="1363"/>
        <end position="1374"/>
    </location>
</feature>
<feature type="compositionally biased region" description="Acidic residues" evidence="6">
    <location>
        <begin position="2191"/>
        <end position="2218"/>
    </location>
</feature>
<feature type="compositionally biased region" description="Low complexity" evidence="6">
    <location>
        <begin position="2123"/>
        <end position="2135"/>
    </location>
</feature>
<dbReference type="GO" id="GO:0016567">
    <property type="term" value="P:protein ubiquitination"/>
    <property type="evidence" value="ECO:0007669"/>
    <property type="project" value="UniProtKB-UniPathway"/>
</dbReference>
<dbReference type="Proteomes" id="UP000612055">
    <property type="component" value="Unassembled WGS sequence"/>
</dbReference>
<feature type="compositionally biased region" description="Low complexity" evidence="6">
    <location>
        <begin position="783"/>
        <end position="818"/>
    </location>
</feature>
<feature type="compositionally biased region" description="Gly residues" evidence="6">
    <location>
        <begin position="1430"/>
        <end position="1440"/>
    </location>
</feature>
<feature type="region of interest" description="Disordered" evidence="6">
    <location>
        <begin position="929"/>
        <end position="961"/>
    </location>
</feature>
<keyword evidence="8" id="KW-1185">Reference proteome</keyword>
<dbReference type="GO" id="GO:0005634">
    <property type="term" value="C:nucleus"/>
    <property type="evidence" value="ECO:0007669"/>
    <property type="project" value="UniProtKB-SubCell"/>
</dbReference>
<evidence type="ECO:0000256" key="6">
    <source>
        <dbReference type="SAM" id="MobiDB-lite"/>
    </source>
</evidence>
<accession>A0A836C6P2</accession>
<gene>
    <name evidence="7" type="ORF">HYH03_001148</name>
</gene>
<feature type="compositionally biased region" description="Gly residues" evidence="6">
    <location>
        <begin position="943"/>
        <end position="953"/>
    </location>
</feature>
<keyword evidence="5" id="KW-0539">Nucleus</keyword>
<feature type="compositionally biased region" description="Pro residues" evidence="6">
    <location>
        <begin position="1229"/>
        <end position="1243"/>
    </location>
</feature>
<feature type="compositionally biased region" description="Acidic residues" evidence="6">
    <location>
        <begin position="2076"/>
        <end position="2103"/>
    </location>
</feature>
<feature type="compositionally biased region" description="Low complexity" evidence="6">
    <location>
        <begin position="1339"/>
        <end position="1355"/>
    </location>
</feature>
<feature type="compositionally biased region" description="Low complexity" evidence="6">
    <location>
        <begin position="1203"/>
        <end position="1220"/>
    </location>
</feature>
<comment type="caution">
    <text evidence="7">The sequence shown here is derived from an EMBL/GenBank/DDBJ whole genome shotgun (WGS) entry which is preliminary data.</text>
</comment>
<organism evidence="7 8">
    <name type="scientific">Edaphochlamys debaryana</name>
    <dbReference type="NCBI Taxonomy" id="47281"/>
    <lineage>
        <taxon>Eukaryota</taxon>
        <taxon>Viridiplantae</taxon>
        <taxon>Chlorophyta</taxon>
        <taxon>core chlorophytes</taxon>
        <taxon>Chlorophyceae</taxon>
        <taxon>CS clade</taxon>
        <taxon>Chlamydomonadales</taxon>
        <taxon>Chlamydomonadales incertae sedis</taxon>
        <taxon>Edaphochlamys</taxon>
    </lineage>
</organism>
<evidence type="ECO:0000313" key="7">
    <source>
        <dbReference type="EMBL" id="KAG2501358.1"/>
    </source>
</evidence>
<feature type="compositionally biased region" description="Gly residues" evidence="6">
    <location>
        <begin position="1305"/>
        <end position="1316"/>
    </location>
</feature>
<feature type="compositionally biased region" description="Acidic residues" evidence="6">
    <location>
        <begin position="2136"/>
        <end position="2179"/>
    </location>
</feature>
<feature type="compositionally biased region" description="Gly residues" evidence="6">
    <location>
        <begin position="1130"/>
        <end position="1144"/>
    </location>
</feature>
<dbReference type="OrthoDB" id="27563at2759"/>
<proteinExistence type="inferred from homology"/>
<comment type="pathway">
    <text evidence="2">Protein modification; protein ubiquitination.</text>
</comment>
<comment type="subcellular location">
    <subcellularLocation>
        <location evidence="1">Nucleus</location>
    </subcellularLocation>
</comment>
<dbReference type="GO" id="GO:0080008">
    <property type="term" value="C:Cul4-RING E3 ubiquitin ligase complex"/>
    <property type="evidence" value="ECO:0007669"/>
    <property type="project" value="TreeGrafter"/>
</dbReference>
<dbReference type="Gene3D" id="2.130.10.10">
    <property type="entry name" value="YVTN repeat-like/Quinoprotein amine dehydrogenase"/>
    <property type="match status" value="2"/>
</dbReference>
<dbReference type="PANTHER" id="PTHR13129:SF4">
    <property type="entry name" value="DDB1- AND CUL4-ASSOCIATED FACTOR 1"/>
    <property type="match status" value="1"/>
</dbReference>
<evidence type="ECO:0000313" key="8">
    <source>
        <dbReference type="Proteomes" id="UP000612055"/>
    </source>
</evidence>
<dbReference type="PROSITE" id="PS50896">
    <property type="entry name" value="LISH"/>
    <property type="match status" value="1"/>
</dbReference>
<feature type="region of interest" description="Disordered" evidence="6">
    <location>
        <begin position="1176"/>
        <end position="1440"/>
    </location>
</feature>
<feature type="compositionally biased region" description="Basic and acidic residues" evidence="6">
    <location>
        <begin position="1246"/>
        <end position="1279"/>
    </location>
</feature>
<feature type="region of interest" description="Disordered" evidence="6">
    <location>
        <begin position="213"/>
        <end position="246"/>
    </location>
</feature>
<feature type="compositionally biased region" description="Acidic residues" evidence="6">
    <location>
        <begin position="2267"/>
        <end position="2288"/>
    </location>
</feature>
<feature type="compositionally biased region" description="Gly residues" evidence="6">
    <location>
        <begin position="1854"/>
        <end position="1874"/>
    </location>
</feature>
<evidence type="ECO:0000256" key="2">
    <source>
        <dbReference type="ARBA" id="ARBA00004906"/>
    </source>
</evidence>
<evidence type="ECO:0000256" key="4">
    <source>
        <dbReference type="ARBA" id="ARBA00022786"/>
    </source>
</evidence>
<dbReference type="InterPro" id="IPR033270">
    <property type="entry name" value="VPRBP/DCAF1"/>
</dbReference>